<organism evidence="3 4">
    <name type="scientific">Echinicola strongylocentroti</name>
    <dbReference type="NCBI Taxonomy" id="1795355"/>
    <lineage>
        <taxon>Bacteria</taxon>
        <taxon>Pseudomonadati</taxon>
        <taxon>Bacteroidota</taxon>
        <taxon>Cytophagia</taxon>
        <taxon>Cytophagales</taxon>
        <taxon>Cyclobacteriaceae</taxon>
        <taxon>Echinicola</taxon>
    </lineage>
</organism>
<dbReference type="AlphaFoldDB" id="A0A2Z4IHJ9"/>
<evidence type="ECO:0000313" key="4">
    <source>
        <dbReference type="Proteomes" id="UP000248688"/>
    </source>
</evidence>
<dbReference type="Proteomes" id="UP000248688">
    <property type="component" value="Chromosome"/>
</dbReference>
<evidence type="ECO:0000313" key="3">
    <source>
        <dbReference type="EMBL" id="AWW29968.1"/>
    </source>
</evidence>
<dbReference type="InterPro" id="IPR051172">
    <property type="entry name" value="Chlamydia_OmcB"/>
</dbReference>
<dbReference type="NCBIfam" id="TIGR01451">
    <property type="entry name" value="B_ant_repeat"/>
    <property type="match status" value="1"/>
</dbReference>
<name>A0A2Z4IHJ9_9BACT</name>
<dbReference type="OrthoDB" id="904955at2"/>
<dbReference type="EMBL" id="CP030041">
    <property type="protein sequence ID" value="AWW29968.1"/>
    <property type="molecule type" value="Genomic_DNA"/>
</dbReference>
<feature type="domain" description="DUF11" evidence="2">
    <location>
        <begin position="318"/>
        <end position="435"/>
    </location>
</feature>
<dbReference type="PANTHER" id="PTHR34819">
    <property type="entry name" value="LARGE CYSTEINE-RICH PERIPLASMIC PROTEIN OMCB"/>
    <property type="match status" value="1"/>
</dbReference>
<gene>
    <name evidence="3" type="ORF">DN752_07430</name>
</gene>
<dbReference type="Pfam" id="PF01345">
    <property type="entry name" value="DUF11"/>
    <property type="match status" value="1"/>
</dbReference>
<sequence length="532" mass="59064">MMPRRNKISLIASQALMILMVVGGIANAQTTNHGLMTIKEGTTVSTLFALEISKDGSMVNDGDLYVYSHFRNDGKVSFTKGSNGGMTRFVGFSGIQEITGSQVAELNDVLFDNGNDQYAFHLGGGLSVAGNGDFSRGIVQGDEYGGRIIFENGATHSNTSDDSHVDGLIQKNGNDDFVCPVGDGGYFRRDGMSYSPAGVLYSAETKYFFEDPDPSYPRAKRESQIQAIDDSEYWVLSWISGGGQDIDVMLSWRDVTTPAFILGEEKSNIHIAKWNEEEDQWMDLGGVVDAENYTVTAKAQLNVRGVYTFALVQSGTTDLRVTKTSFEKVVWEGDELEYEIRVQNNSEANATDVVLVDNLPPGTRYKEMTVESAFGLLEYELEVSGQTLMWSIPEFLAGDEMVITLIITTEKEGTIMNAVNVNSAEEDTNPEDNEDQDINKVNKFFVPNVITPNGDLENDTFIINGLNRFKENRITIFNRLGDHVFEAEDYQNDWAAKGLVDGTYFYVLEVLFENGEQDEFKGWVQVTTDPLK</sequence>
<protein>
    <recommendedName>
        <fullName evidence="2">DUF11 domain-containing protein</fullName>
    </recommendedName>
</protein>
<evidence type="ECO:0000256" key="1">
    <source>
        <dbReference type="SAM" id="SignalP"/>
    </source>
</evidence>
<dbReference type="PANTHER" id="PTHR34819:SF3">
    <property type="entry name" value="CELL SURFACE PROTEIN"/>
    <property type="match status" value="1"/>
</dbReference>
<evidence type="ECO:0000259" key="2">
    <source>
        <dbReference type="Pfam" id="PF01345"/>
    </source>
</evidence>
<keyword evidence="1" id="KW-0732">Signal</keyword>
<accession>A0A2Z4IHJ9</accession>
<dbReference type="Pfam" id="PF13585">
    <property type="entry name" value="CHU_C"/>
    <property type="match status" value="1"/>
</dbReference>
<dbReference type="KEGG" id="est:DN752_07430"/>
<feature type="signal peptide" evidence="1">
    <location>
        <begin position="1"/>
        <end position="28"/>
    </location>
</feature>
<dbReference type="Gene3D" id="2.60.40.1170">
    <property type="entry name" value="Mu homology domain, subdomain B"/>
    <property type="match status" value="1"/>
</dbReference>
<reference evidence="3 4" key="1">
    <citation type="submission" date="2018-06" db="EMBL/GenBank/DDBJ databases">
        <title>Echinicola strongylocentroti sp. nov., isolated from a sea urchin Strongylocentrotus intermedius.</title>
        <authorList>
            <person name="Bae S.S."/>
        </authorList>
    </citation>
    <scope>NUCLEOTIDE SEQUENCE [LARGE SCALE GENOMIC DNA]</scope>
    <source>
        <strain evidence="3 4">MEBiC08714</strain>
    </source>
</reference>
<keyword evidence="4" id="KW-1185">Reference proteome</keyword>
<dbReference type="InterPro" id="IPR026341">
    <property type="entry name" value="T9SS_type_B"/>
</dbReference>
<feature type="chain" id="PRO_5016259612" description="DUF11 domain-containing protein" evidence="1">
    <location>
        <begin position="29"/>
        <end position="532"/>
    </location>
</feature>
<dbReference type="InterPro" id="IPR047589">
    <property type="entry name" value="DUF11_rpt"/>
</dbReference>
<dbReference type="NCBIfam" id="TIGR04131">
    <property type="entry name" value="Bac_Flav_CTERM"/>
    <property type="match status" value="1"/>
</dbReference>
<proteinExistence type="predicted"/>
<dbReference type="InterPro" id="IPR001434">
    <property type="entry name" value="OmcB-like_DUF11"/>
</dbReference>